<dbReference type="Proteomes" id="UP001595616">
    <property type="component" value="Unassembled WGS sequence"/>
</dbReference>
<keyword evidence="4 10" id="KW-0812">Transmembrane</keyword>
<evidence type="ECO:0000256" key="8">
    <source>
        <dbReference type="ARBA" id="ARBA00023170"/>
    </source>
</evidence>
<evidence type="ECO:0000256" key="2">
    <source>
        <dbReference type="ARBA" id="ARBA00022448"/>
    </source>
</evidence>
<dbReference type="EMBL" id="JBHRYQ010000001">
    <property type="protein sequence ID" value="MFC3810696.1"/>
    <property type="molecule type" value="Genomic_DNA"/>
</dbReference>
<evidence type="ECO:0000259" key="12">
    <source>
        <dbReference type="Pfam" id="PF00593"/>
    </source>
</evidence>
<dbReference type="PANTHER" id="PTHR30069:SF29">
    <property type="entry name" value="HEMOGLOBIN AND HEMOGLOBIN-HAPTOGLOBIN-BINDING PROTEIN 1-RELATED"/>
    <property type="match status" value="1"/>
</dbReference>
<evidence type="ECO:0000256" key="11">
    <source>
        <dbReference type="RuleBase" id="RU003357"/>
    </source>
</evidence>
<evidence type="ECO:0000256" key="5">
    <source>
        <dbReference type="ARBA" id="ARBA00022729"/>
    </source>
</evidence>
<dbReference type="InterPro" id="IPR012910">
    <property type="entry name" value="Plug_dom"/>
</dbReference>
<protein>
    <submittedName>
        <fullName evidence="14">TonB-dependent receptor domain-containing protein</fullName>
    </submittedName>
</protein>
<feature type="domain" description="TonB-dependent receptor plug" evidence="13">
    <location>
        <begin position="142"/>
        <end position="222"/>
    </location>
</feature>
<dbReference type="Gene3D" id="2.60.40.1120">
    <property type="entry name" value="Carboxypeptidase-like, regulatory domain"/>
    <property type="match status" value="1"/>
</dbReference>
<evidence type="ECO:0000256" key="3">
    <source>
        <dbReference type="ARBA" id="ARBA00022452"/>
    </source>
</evidence>
<dbReference type="Gene3D" id="2.170.130.10">
    <property type="entry name" value="TonB-dependent receptor, plug domain"/>
    <property type="match status" value="1"/>
</dbReference>
<dbReference type="Pfam" id="PF13715">
    <property type="entry name" value="CarbopepD_reg_2"/>
    <property type="match status" value="1"/>
</dbReference>
<keyword evidence="9 10" id="KW-0998">Cell outer membrane</keyword>
<keyword evidence="15" id="KW-1185">Reference proteome</keyword>
<keyword evidence="8 14" id="KW-0675">Receptor</keyword>
<dbReference type="InterPro" id="IPR036942">
    <property type="entry name" value="Beta-barrel_TonB_sf"/>
</dbReference>
<keyword evidence="5" id="KW-0732">Signal</keyword>
<organism evidence="14 15">
    <name type="scientific">Lacihabitans lacunae</name>
    <dbReference type="NCBI Taxonomy" id="1028214"/>
    <lineage>
        <taxon>Bacteria</taxon>
        <taxon>Pseudomonadati</taxon>
        <taxon>Bacteroidota</taxon>
        <taxon>Cytophagia</taxon>
        <taxon>Cytophagales</taxon>
        <taxon>Leadbetterellaceae</taxon>
        <taxon>Lacihabitans</taxon>
    </lineage>
</organism>
<evidence type="ECO:0000256" key="1">
    <source>
        <dbReference type="ARBA" id="ARBA00004571"/>
    </source>
</evidence>
<proteinExistence type="inferred from homology"/>
<gene>
    <name evidence="14" type="ORF">ACFOOI_08525</name>
</gene>
<dbReference type="Pfam" id="PF00593">
    <property type="entry name" value="TonB_dep_Rec_b-barrel"/>
    <property type="match status" value="1"/>
</dbReference>
<dbReference type="SUPFAM" id="SSF49464">
    <property type="entry name" value="Carboxypeptidase regulatory domain-like"/>
    <property type="match status" value="1"/>
</dbReference>
<evidence type="ECO:0000256" key="6">
    <source>
        <dbReference type="ARBA" id="ARBA00023077"/>
    </source>
</evidence>
<dbReference type="InterPro" id="IPR000531">
    <property type="entry name" value="Beta-barrel_TonB"/>
</dbReference>
<evidence type="ECO:0000256" key="10">
    <source>
        <dbReference type="PROSITE-ProRule" id="PRU01360"/>
    </source>
</evidence>
<reference evidence="15" key="1">
    <citation type="journal article" date="2019" name="Int. J. Syst. Evol. Microbiol.">
        <title>The Global Catalogue of Microorganisms (GCM) 10K type strain sequencing project: providing services to taxonomists for standard genome sequencing and annotation.</title>
        <authorList>
            <consortium name="The Broad Institute Genomics Platform"/>
            <consortium name="The Broad Institute Genome Sequencing Center for Infectious Disease"/>
            <person name="Wu L."/>
            <person name="Ma J."/>
        </authorList>
    </citation>
    <scope>NUCLEOTIDE SEQUENCE [LARGE SCALE GENOMIC DNA]</scope>
    <source>
        <strain evidence="15">CECT 7956</strain>
    </source>
</reference>
<evidence type="ECO:0000256" key="7">
    <source>
        <dbReference type="ARBA" id="ARBA00023136"/>
    </source>
</evidence>
<sequence length="797" mass="89023">MRKSLFFIYAIMIGLSTFSYGQFKVSGVVKDADTKEALPGATLLFDSGEKSKISDADGKFNLTVNKSDVRITCKYIGYSTKVTRVLSSSDLKEIEILLEKEDSQLDEVIINSLEGSQGFKKPLLGVNTLNIKTVNKLPTALGETDILKGLQMLPGVSSVGEAANGLNIRGGTTDQNLILLDNAPIFNPSHMFGLFSAFPSDGISNLQLYKGNIPAKFGGRSASVLDISLRNPDLKKFKMNGGISVVSEKLSADIPIIKDKLGLMVSGRASFNDFVLPIISPKFKEMKSNFGDVAAKLFYKINDKNTFSISNYQSYDKFQTDLLGTFSGINSSATQFRYKTINLTAKWSSAIGKKGFLETIYVNSNYKPDIILPEVNSENKVKISQGIVYNQFKSSYRQIVNNHTFEGGVDVVKYDINPGVLNPNQSTSIQPKETQKEFGLESGLFIQDEIAIGQKLIVSGGLRYSYFMNLGPSEVRTYDANLPKSESSVVSLANFSKNQVAKSYGGFEPRFGLKYELNPQTNLKFGYNLSRQYLQQISNTTTPLPTSRWKLSDANIRPQVSQLLTAGISKDLSEGKFQVGFEVYQRNTKAIIDYKPGSDFFLKNFPETELLQGVNKSYGIELMAAKEKGVTTGWINYTYARSLNQVKQGNLNSEMVNNGAYYPANYDRPHTFNASLVIGQGLHHDFSFNFTYSTGRPFTSPQGYVQYNNNLFPYYSDRNNQRIPAYHRLDFAWNIYNPKMDPKKKFKGNWAFSVYNLYGAKNAYSIFYRAENQVLNPYKLIIFGSPIPSLAYKFSIN</sequence>
<keyword evidence="7 10" id="KW-0472">Membrane</keyword>
<comment type="subcellular location">
    <subcellularLocation>
        <location evidence="1 10">Cell outer membrane</location>
        <topology evidence="1 10">Multi-pass membrane protein</topology>
    </subcellularLocation>
</comment>
<comment type="caution">
    <text evidence="14">The sequence shown here is derived from an EMBL/GenBank/DDBJ whole genome shotgun (WGS) entry which is preliminary data.</text>
</comment>
<name>A0ABV7YX80_9BACT</name>
<feature type="domain" description="TonB-dependent receptor-like beta-barrel" evidence="12">
    <location>
        <begin position="311"/>
        <end position="757"/>
    </location>
</feature>
<dbReference type="RefSeq" id="WP_379837033.1">
    <property type="nucleotide sequence ID" value="NZ_JBHRYQ010000001.1"/>
</dbReference>
<dbReference type="InterPro" id="IPR008969">
    <property type="entry name" value="CarboxyPept-like_regulatory"/>
</dbReference>
<comment type="similarity">
    <text evidence="10 11">Belongs to the TonB-dependent receptor family.</text>
</comment>
<dbReference type="InterPro" id="IPR037066">
    <property type="entry name" value="Plug_dom_sf"/>
</dbReference>
<dbReference type="PANTHER" id="PTHR30069">
    <property type="entry name" value="TONB-DEPENDENT OUTER MEMBRANE RECEPTOR"/>
    <property type="match status" value="1"/>
</dbReference>
<keyword evidence="3 10" id="KW-1134">Transmembrane beta strand</keyword>
<keyword evidence="2 10" id="KW-0813">Transport</keyword>
<dbReference type="PROSITE" id="PS52016">
    <property type="entry name" value="TONB_DEPENDENT_REC_3"/>
    <property type="match status" value="1"/>
</dbReference>
<evidence type="ECO:0000313" key="14">
    <source>
        <dbReference type="EMBL" id="MFC3810696.1"/>
    </source>
</evidence>
<evidence type="ECO:0000256" key="9">
    <source>
        <dbReference type="ARBA" id="ARBA00023237"/>
    </source>
</evidence>
<dbReference type="SUPFAM" id="SSF56935">
    <property type="entry name" value="Porins"/>
    <property type="match status" value="1"/>
</dbReference>
<dbReference type="Gene3D" id="2.40.170.20">
    <property type="entry name" value="TonB-dependent receptor, beta-barrel domain"/>
    <property type="match status" value="1"/>
</dbReference>
<dbReference type="InterPro" id="IPR039426">
    <property type="entry name" value="TonB-dep_rcpt-like"/>
</dbReference>
<accession>A0ABV7YX80</accession>
<evidence type="ECO:0000256" key="4">
    <source>
        <dbReference type="ARBA" id="ARBA00022692"/>
    </source>
</evidence>
<keyword evidence="6 11" id="KW-0798">TonB box</keyword>
<evidence type="ECO:0000313" key="15">
    <source>
        <dbReference type="Proteomes" id="UP001595616"/>
    </source>
</evidence>
<dbReference type="Pfam" id="PF07715">
    <property type="entry name" value="Plug"/>
    <property type="match status" value="1"/>
</dbReference>
<evidence type="ECO:0000259" key="13">
    <source>
        <dbReference type="Pfam" id="PF07715"/>
    </source>
</evidence>